<evidence type="ECO:0000313" key="17">
    <source>
        <dbReference type="EMBL" id="RPJ67439.1"/>
    </source>
</evidence>
<comment type="caution">
    <text evidence="12">Lacks conserved residue(s) required for the propagation of feature annotation.</text>
</comment>
<feature type="binding site" evidence="13">
    <location>
        <position position="388"/>
    </location>
    <ligand>
        <name>L-serine</name>
        <dbReference type="ChEBI" id="CHEBI:33384"/>
    </ligand>
</feature>
<dbReference type="SUPFAM" id="SSF46589">
    <property type="entry name" value="tRNA-binding arm"/>
    <property type="match status" value="1"/>
</dbReference>
<dbReference type="GO" id="GO:0004828">
    <property type="term" value="F:serine-tRNA ligase activity"/>
    <property type="evidence" value="ECO:0007669"/>
    <property type="project" value="UniProtKB-UniRule"/>
</dbReference>
<proteinExistence type="inferred from homology"/>
<keyword evidence="7 12" id="KW-0067">ATP-binding</keyword>
<dbReference type="Pfam" id="PF02403">
    <property type="entry name" value="Seryl_tRNA_N"/>
    <property type="match status" value="1"/>
</dbReference>
<keyword evidence="4 12" id="KW-0963">Cytoplasm</keyword>
<feature type="domain" description="Aminoacyl-transfer RNA synthetases class-II family profile" evidence="16">
    <location>
        <begin position="172"/>
        <end position="415"/>
    </location>
</feature>
<evidence type="ECO:0000256" key="14">
    <source>
        <dbReference type="PIRSR" id="PIRSR001529-2"/>
    </source>
</evidence>
<dbReference type="Gene3D" id="1.10.287.40">
    <property type="entry name" value="Serine-tRNA synthetase, tRNA binding domain"/>
    <property type="match status" value="1"/>
</dbReference>
<dbReference type="PIRSF" id="PIRSF001529">
    <property type="entry name" value="Ser-tRNA-synth_IIa"/>
    <property type="match status" value="1"/>
</dbReference>
<evidence type="ECO:0000256" key="15">
    <source>
        <dbReference type="SAM" id="MobiDB-lite"/>
    </source>
</evidence>
<evidence type="ECO:0000256" key="8">
    <source>
        <dbReference type="ARBA" id="ARBA00022917"/>
    </source>
</evidence>
<evidence type="ECO:0000256" key="4">
    <source>
        <dbReference type="ARBA" id="ARBA00022490"/>
    </source>
</evidence>
<protein>
    <recommendedName>
        <fullName evidence="12">Serine--tRNA ligase</fullName>
        <ecNumber evidence="12">6.1.1.11</ecNumber>
    </recommendedName>
    <alternativeName>
        <fullName evidence="12">Seryl-tRNA synthetase</fullName>
        <shortName evidence="12">SerRS</shortName>
    </alternativeName>
    <alternativeName>
        <fullName evidence="12">Seryl-tRNA(Ser/Sec) synthetase</fullName>
    </alternativeName>
</protein>
<dbReference type="GO" id="GO:0005524">
    <property type="term" value="F:ATP binding"/>
    <property type="evidence" value="ECO:0007669"/>
    <property type="project" value="UniProtKB-UniRule"/>
</dbReference>
<evidence type="ECO:0000256" key="11">
    <source>
        <dbReference type="ARBA" id="ARBA00048823"/>
    </source>
</evidence>
<keyword evidence="18" id="KW-1185">Reference proteome</keyword>
<feature type="region of interest" description="Disordered" evidence="15">
    <location>
        <begin position="40"/>
        <end position="61"/>
    </location>
</feature>
<dbReference type="PANTHER" id="PTHR43697">
    <property type="entry name" value="SERYL-TRNA SYNTHETASE"/>
    <property type="match status" value="1"/>
</dbReference>
<feature type="binding site" evidence="12 14">
    <location>
        <begin position="267"/>
        <end position="269"/>
    </location>
    <ligand>
        <name>ATP</name>
        <dbReference type="ChEBI" id="CHEBI:30616"/>
    </ligand>
</feature>
<dbReference type="InterPro" id="IPR045864">
    <property type="entry name" value="aa-tRNA-synth_II/BPL/LPL"/>
</dbReference>
<dbReference type="RefSeq" id="WP_124027339.1">
    <property type="nucleotide sequence ID" value="NZ_JBHRSN010000015.1"/>
</dbReference>
<comment type="catalytic activity">
    <reaction evidence="11 12">
        <text>tRNA(Ser) + L-serine + ATP = L-seryl-tRNA(Ser) + AMP + diphosphate + H(+)</text>
        <dbReference type="Rhea" id="RHEA:12292"/>
        <dbReference type="Rhea" id="RHEA-COMP:9669"/>
        <dbReference type="Rhea" id="RHEA-COMP:9703"/>
        <dbReference type="ChEBI" id="CHEBI:15378"/>
        <dbReference type="ChEBI" id="CHEBI:30616"/>
        <dbReference type="ChEBI" id="CHEBI:33019"/>
        <dbReference type="ChEBI" id="CHEBI:33384"/>
        <dbReference type="ChEBI" id="CHEBI:78442"/>
        <dbReference type="ChEBI" id="CHEBI:78533"/>
        <dbReference type="ChEBI" id="CHEBI:456215"/>
        <dbReference type="EC" id="6.1.1.11"/>
    </reaction>
</comment>
<evidence type="ECO:0000256" key="3">
    <source>
        <dbReference type="ARBA" id="ARBA00010728"/>
    </source>
</evidence>
<keyword evidence="6 12" id="KW-0547">Nucleotide-binding</keyword>
<evidence type="ECO:0000256" key="1">
    <source>
        <dbReference type="ARBA" id="ARBA00004496"/>
    </source>
</evidence>
<dbReference type="GO" id="GO:0016260">
    <property type="term" value="P:selenocysteine biosynthetic process"/>
    <property type="evidence" value="ECO:0007669"/>
    <property type="project" value="UniProtKB-UniRule"/>
</dbReference>
<comment type="domain">
    <text evidence="12">Consists of two distinct domains, a catalytic core and a N-terminal extension that is involved in tRNA binding.</text>
</comment>
<evidence type="ECO:0000256" key="9">
    <source>
        <dbReference type="ARBA" id="ARBA00023146"/>
    </source>
</evidence>
<dbReference type="Proteomes" id="UP000275281">
    <property type="component" value="Unassembled WGS sequence"/>
</dbReference>
<dbReference type="InterPro" id="IPR033729">
    <property type="entry name" value="SerRS_core"/>
</dbReference>
<reference evidence="17 18" key="1">
    <citation type="submission" date="2018-11" db="EMBL/GenBank/DDBJ databases">
        <authorList>
            <person name="Ye M.-Q."/>
            <person name="Du Z.-J."/>
        </authorList>
    </citation>
    <scope>NUCLEOTIDE SEQUENCE [LARGE SCALE GENOMIC DNA]</scope>
    <source>
        <strain evidence="17 18">U0105</strain>
    </source>
</reference>
<dbReference type="HAMAP" id="MF_00176">
    <property type="entry name" value="Ser_tRNA_synth_type1"/>
    <property type="match status" value="1"/>
</dbReference>
<dbReference type="InterPro" id="IPR015866">
    <property type="entry name" value="Ser-tRNA-synth_1_N"/>
</dbReference>
<sequence length="432" mass="47739">MLDQKFLRNDIETTAARLAARGFTLDIDTYNALEEKRKSLQTKTQELQNERNVRSKSIGKAKAQGQDIGPLLAEVGNLGEQLDEAKQALSVIMAEMETFLQGIPNLPHESVPVGKDESENVEVLTWGTPKAFDFDVKDHVDVAHGLDNGADFEASAKLTGSRFVVMRGQVARLHRALAQFMLDTHVQEHGYDEMYVPYLVNEASLYGTGQLPKFGHDLFHTKPATEEGQGLSLIPTAEVPLTNLVRDEILSADSLPLKMTAHTPCFRSEAGSYGRDTRGLIRQHQFEKVELVQIVKPEDSFDALDALTGHAETILQKLALPYRKVVLCTGDMGFGACKTYDLEVWLPAQNAYREISSCSNMFDFQARRMQARFRRHEGEKPELVHTLNGSGLAVGRTLVAVLENGQQADGSVVVPEVLAPYMGGKTTLCPSK</sequence>
<evidence type="ECO:0000256" key="13">
    <source>
        <dbReference type="PIRSR" id="PIRSR001529-1"/>
    </source>
</evidence>
<feature type="binding site" evidence="12 14">
    <location>
        <begin position="354"/>
        <end position="357"/>
    </location>
    <ligand>
        <name>ATP</name>
        <dbReference type="ChEBI" id="CHEBI:30616"/>
    </ligand>
</feature>
<name>A0A3N5Y8L2_9ALTE</name>
<evidence type="ECO:0000256" key="12">
    <source>
        <dbReference type="HAMAP-Rule" id="MF_00176"/>
    </source>
</evidence>
<evidence type="ECO:0000256" key="5">
    <source>
        <dbReference type="ARBA" id="ARBA00022598"/>
    </source>
</evidence>
<feature type="binding site" evidence="12 13">
    <location>
        <position position="290"/>
    </location>
    <ligand>
        <name>L-serine</name>
        <dbReference type="ChEBI" id="CHEBI:33384"/>
    </ligand>
</feature>
<evidence type="ECO:0000256" key="2">
    <source>
        <dbReference type="ARBA" id="ARBA00005045"/>
    </source>
</evidence>
<evidence type="ECO:0000256" key="6">
    <source>
        <dbReference type="ARBA" id="ARBA00022741"/>
    </source>
</evidence>
<evidence type="ECO:0000313" key="18">
    <source>
        <dbReference type="Proteomes" id="UP000275281"/>
    </source>
</evidence>
<dbReference type="InterPro" id="IPR002317">
    <property type="entry name" value="Ser-tRNA-ligase_type_1"/>
</dbReference>
<dbReference type="Pfam" id="PF00587">
    <property type="entry name" value="tRNA-synt_2b"/>
    <property type="match status" value="1"/>
</dbReference>
<dbReference type="PANTHER" id="PTHR43697:SF1">
    <property type="entry name" value="SERINE--TRNA LIGASE"/>
    <property type="match status" value="1"/>
</dbReference>
<feature type="binding site" evidence="13">
    <location>
        <position position="267"/>
    </location>
    <ligand>
        <name>L-serine</name>
        <dbReference type="ChEBI" id="CHEBI:33384"/>
    </ligand>
</feature>
<dbReference type="PRINTS" id="PR00981">
    <property type="entry name" value="TRNASYNTHSER"/>
</dbReference>
<dbReference type="InterPro" id="IPR010978">
    <property type="entry name" value="tRNA-bd_arm"/>
</dbReference>
<feature type="binding site" evidence="13">
    <location>
        <position position="236"/>
    </location>
    <ligand>
        <name>L-serine</name>
        <dbReference type="ChEBI" id="CHEBI:33384"/>
    </ligand>
</feature>
<keyword evidence="8 12" id="KW-0648">Protein biosynthesis</keyword>
<feature type="binding site" evidence="12">
    <location>
        <position position="390"/>
    </location>
    <ligand>
        <name>L-serine</name>
        <dbReference type="ChEBI" id="CHEBI:33384"/>
    </ligand>
</feature>
<keyword evidence="5 12" id="KW-0436">Ligase</keyword>
<dbReference type="EC" id="6.1.1.11" evidence="12"/>
<dbReference type="Gene3D" id="3.30.930.10">
    <property type="entry name" value="Bira Bifunctional Protein, Domain 2"/>
    <property type="match status" value="1"/>
</dbReference>
<accession>A0A3N5Y8L2</accession>
<dbReference type="GO" id="GO:0006434">
    <property type="term" value="P:seryl-tRNA aminoacylation"/>
    <property type="evidence" value="ECO:0007669"/>
    <property type="project" value="UniProtKB-UniRule"/>
</dbReference>
<comment type="caution">
    <text evidence="17">The sequence shown here is derived from an EMBL/GenBank/DDBJ whole genome shotgun (WGS) entry which is preliminary data.</text>
</comment>
<evidence type="ECO:0000259" key="16">
    <source>
        <dbReference type="PROSITE" id="PS50862"/>
    </source>
</evidence>
<comment type="similarity">
    <text evidence="3 12">Belongs to the class-II aminoacyl-tRNA synthetase family. Type-1 seryl-tRNA synthetase subfamily.</text>
</comment>
<comment type="function">
    <text evidence="12">Catalyzes the attachment of serine to tRNA(Ser). Is also able to aminoacylate tRNA(Sec) with serine, to form the misacylated tRNA L-seryl-tRNA(Sec), which will be further converted into selenocysteinyl-tRNA(Sec).</text>
</comment>
<organism evidence="17 18">
    <name type="scientific">Alteromonas sediminis</name>
    <dbReference type="NCBI Taxonomy" id="2259342"/>
    <lineage>
        <taxon>Bacteria</taxon>
        <taxon>Pseudomonadati</taxon>
        <taxon>Pseudomonadota</taxon>
        <taxon>Gammaproteobacteria</taxon>
        <taxon>Alteromonadales</taxon>
        <taxon>Alteromonadaceae</taxon>
        <taxon>Alteromonas/Salinimonas group</taxon>
        <taxon>Alteromonas</taxon>
    </lineage>
</organism>
<dbReference type="GO" id="GO:0005737">
    <property type="term" value="C:cytoplasm"/>
    <property type="evidence" value="ECO:0007669"/>
    <property type="project" value="UniProtKB-SubCell"/>
</dbReference>
<comment type="catalytic activity">
    <reaction evidence="10 12">
        <text>tRNA(Sec) + L-serine + ATP = L-seryl-tRNA(Sec) + AMP + diphosphate + H(+)</text>
        <dbReference type="Rhea" id="RHEA:42580"/>
        <dbReference type="Rhea" id="RHEA-COMP:9742"/>
        <dbReference type="Rhea" id="RHEA-COMP:10128"/>
        <dbReference type="ChEBI" id="CHEBI:15378"/>
        <dbReference type="ChEBI" id="CHEBI:30616"/>
        <dbReference type="ChEBI" id="CHEBI:33019"/>
        <dbReference type="ChEBI" id="CHEBI:33384"/>
        <dbReference type="ChEBI" id="CHEBI:78442"/>
        <dbReference type="ChEBI" id="CHEBI:78533"/>
        <dbReference type="ChEBI" id="CHEBI:456215"/>
        <dbReference type="EC" id="6.1.1.11"/>
    </reaction>
</comment>
<evidence type="ECO:0000256" key="10">
    <source>
        <dbReference type="ARBA" id="ARBA00047929"/>
    </source>
</evidence>
<dbReference type="NCBIfam" id="TIGR00414">
    <property type="entry name" value="serS"/>
    <property type="match status" value="1"/>
</dbReference>
<gene>
    <name evidence="12" type="primary">serS</name>
    <name evidence="17" type="ORF">DRW07_07925</name>
</gene>
<dbReference type="InterPro" id="IPR002314">
    <property type="entry name" value="aa-tRNA-synt_IIb"/>
</dbReference>
<feature type="binding site" evidence="12">
    <location>
        <begin position="236"/>
        <end position="238"/>
    </location>
    <ligand>
        <name>L-serine</name>
        <dbReference type="ChEBI" id="CHEBI:33384"/>
    </ligand>
</feature>
<dbReference type="PROSITE" id="PS50862">
    <property type="entry name" value="AA_TRNA_LIGASE_II"/>
    <property type="match status" value="1"/>
</dbReference>
<dbReference type="OrthoDB" id="9804647at2"/>
<evidence type="ECO:0000256" key="7">
    <source>
        <dbReference type="ARBA" id="ARBA00022840"/>
    </source>
</evidence>
<dbReference type="UniPathway" id="UPA00906">
    <property type="reaction ID" value="UER00895"/>
</dbReference>
<dbReference type="AlphaFoldDB" id="A0A3N5Y8L2"/>
<dbReference type="SUPFAM" id="SSF55681">
    <property type="entry name" value="Class II aaRS and biotin synthetases"/>
    <property type="match status" value="1"/>
</dbReference>
<dbReference type="InterPro" id="IPR042103">
    <property type="entry name" value="SerRS_1_N_sf"/>
</dbReference>
<comment type="subcellular location">
    <subcellularLocation>
        <location evidence="1 12">Cytoplasm</location>
    </subcellularLocation>
</comment>
<dbReference type="EMBL" id="RPOK01000002">
    <property type="protein sequence ID" value="RPJ67439.1"/>
    <property type="molecule type" value="Genomic_DNA"/>
</dbReference>
<dbReference type="CDD" id="cd00770">
    <property type="entry name" value="SerRS_core"/>
    <property type="match status" value="1"/>
</dbReference>
<keyword evidence="9 12" id="KW-0030">Aminoacyl-tRNA synthetase</keyword>
<dbReference type="InterPro" id="IPR006195">
    <property type="entry name" value="aa-tRNA-synth_II"/>
</dbReference>
<comment type="subunit">
    <text evidence="12">Homodimer. The tRNA molecule binds across the dimer.</text>
</comment>
<comment type="pathway">
    <text evidence="2 12">Aminoacyl-tRNA biosynthesis; selenocysteinyl-tRNA(Sec) biosynthesis; L-seryl-tRNA(Sec) from L-serine and tRNA(Sec): step 1/1.</text>
</comment>